<evidence type="ECO:0000313" key="1">
    <source>
        <dbReference type="EMBL" id="KHN83765.1"/>
    </source>
</evidence>
<protein>
    <submittedName>
        <fullName evidence="1">Uncharacterized protein</fullName>
    </submittedName>
</protein>
<accession>A0A0B2VS11</accession>
<evidence type="ECO:0000313" key="2">
    <source>
        <dbReference type="Proteomes" id="UP000031036"/>
    </source>
</evidence>
<dbReference type="OrthoDB" id="5847473at2759"/>
<proteinExistence type="predicted"/>
<dbReference type="EMBL" id="JPKZ01001137">
    <property type="protein sequence ID" value="KHN83765.1"/>
    <property type="molecule type" value="Genomic_DNA"/>
</dbReference>
<feature type="non-terminal residue" evidence="1">
    <location>
        <position position="1"/>
    </location>
</feature>
<reference evidence="1 2" key="1">
    <citation type="submission" date="2014-11" db="EMBL/GenBank/DDBJ databases">
        <title>Genetic blueprint of the zoonotic pathogen Toxocara canis.</title>
        <authorList>
            <person name="Zhu X.-Q."/>
            <person name="Korhonen P.K."/>
            <person name="Cai H."/>
            <person name="Young N.D."/>
            <person name="Nejsum P."/>
            <person name="von Samson-Himmelstjerna G."/>
            <person name="Boag P.R."/>
            <person name="Tan P."/>
            <person name="Li Q."/>
            <person name="Min J."/>
            <person name="Yang Y."/>
            <person name="Wang X."/>
            <person name="Fang X."/>
            <person name="Hall R.S."/>
            <person name="Hofmann A."/>
            <person name="Sternberg P.W."/>
            <person name="Jex A.R."/>
            <person name="Gasser R.B."/>
        </authorList>
    </citation>
    <scope>NUCLEOTIDE SEQUENCE [LARGE SCALE GENOMIC DNA]</scope>
    <source>
        <strain evidence="1">PN_DK_2014</strain>
    </source>
</reference>
<organism evidence="1 2">
    <name type="scientific">Toxocara canis</name>
    <name type="common">Canine roundworm</name>
    <dbReference type="NCBI Taxonomy" id="6265"/>
    <lineage>
        <taxon>Eukaryota</taxon>
        <taxon>Metazoa</taxon>
        <taxon>Ecdysozoa</taxon>
        <taxon>Nematoda</taxon>
        <taxon>Chromadorea</taxon>
        <taxon>Rhabditida</taxon>
        <taxon>Spirurina</taxon>
        <taxon>Ascaridomorpha</taxon>
        <taxon>Ascaridoidea</taxon>
        <taxon>Toxocaridae</taxon>
        <taxon>Toxocara</taxon>
    </lineage>
</organism>
<dbReference type="Proteomes" id="UP000031036">
    <property type="component" value="Unassembled WGS sequence"/>
</dbReference>
<comment type="caution">
    <text evidence="1">The sequence shown here is derived from an EMBL/GenBank/DDBJ whole genome shotgun (WGS) entry which is preliminary data.</text>
</comment>
<gene>
    <name evidence="1" type="ORF">Tcan_13644</name>
</gene>
<name>A0A0B2VS11_TOXCA</name>
<dbReference type="AlphaFoldDB" id="A0A0B2VS11"/>
<keyword evidence="2" id="KW-1185">Reference proteome</keyword>
<sequence>RSSESALIKRSPLSTVFIRSFHCSLPIPARVTVFLGPFNGDRSAMFVNWALRSVRDSLIQVDPLAAAIAYKGQRKAVPPSAIAHTPLLLQFTPFGTAALETIKIASKGKEPEEQCSVLCVGRQRFAPMVPNIASMMMQHQHHHPQHNLYLVQGTQQGDFCIGHAGRVESGQALFHPGAMLQSVSQHLMTEHNRSGETTEPRKISTLTASLPFLREALLTPTWTAALAAPATAIADTRLSLGESKEQSLSAEYTNGRNEVLEGAWGCLLRPFRTEIVGMDRTEE</sequence>